<evidence type="ECO:0000256" key="2">
    <source>
        <dbReference type="ARBA" id="ARBA00022737"/>
    </source>
</evidence>
<gene>
    <name evidence="4" type="ORF">ADUPG1_000027</name>
</gene>
<evidence type="ECO:0000256" key="3">
    <source>
        <dbReference type="PROSITE-ProRule" id="PRU00221"/>
    </source>
</evidence>
<dbReference type="InterPro" id="IPR015943">
    <property type="entry name" value="WD40/YVTN_repeat-like_dom_sf"/>
</dbReference>
<dbReference type="Gene3D" id="2.130.10.10">
    <property type="entry name" value="YVTN repeat-like/Quinoprotein amine dehydrogenase"/>
    <property type="match status" value="1"/>
</dbReference>
<dbReference type="Proteomes" id="UP001057375">
    <property type="component" value="Unassembled WGS sequence"/>
</dbReference>
<dbReference type="SMART" id="SM00320">
    <property type="entry name" value="WD40"/>
    <property type="match status" value="2"/>
</dbReference>
<organism evidence="4 5">
    <name type="scientific">Aduncisulcus paluster</name>
    <dbReference type="NCBI Taxonomy" id="2918883"/>
    <lineage>
        <taxon>Eukaryota</taxon>
        <taxon>Metamonada</taxon>
        <taxon>Carpediemonas-like organisms</taxon>
        <taxon>Aduncisulcus</taxon>
    </lineage>
</organism>
<dbReference type="SUPFAM" id="SSF50978">
    <property type="entry name" value="WD40 repeat-like"/>
    <property type="match status" value="1"/>
</dbReference>
<dbReference type="PROSITE" id="PS00678">
    <property type="entry name" value="WD_REPEATS_1"/>
    <property type="match status" value="1"/>
</dbReference>
<dbReference type="EMBL" id="BQXS01000011">
    <property type="protein sequence ID" value="GKT27401.1"/>
    <property type="molecule type" value="Genomic_DNA"/>
</dbReference>
<dbReference type="PANTHER" id="PTHR19856:SF0">
    <property type="entry name" value="WD REPEAT-CONTAINING PROTEIN 1"/>
    <property type="match status" value="1"/>
</dbReference>
<proteinExistence type="predicted"/>
<keyword evidence="5" id="KW-1185">Reference proteome</keyword>
<accession>A0ABQ5K494</accession>
<name>A0ABQ5K494_9EUKA</name>
<keyword evidence="2" id="KW-0677">Repeat</keyword>
<feature type="repeat" description="WD" evidence="3">
    <location>
        <begin position="1"/>
        <end position="32"/>
    </location>
</feature>
<reference evidence="4" key="1">
    <citation type="submission" date="2022-03" db="EMBL/GenBank/DDBJ databases">
        <title>Draft genome sequence of Aduncisulcus paluster, a free-living microaerophilic Fornicata.</title>
        <authorList>
            <person name="Yuyama I."/>
            <person name="Kume K."/>
            <person name="Tamura T."/>
            <person name="Inagaki Y."/>
            <person name="Hashimoto T."/>
        </authorList>
    </citation>
    <scope>NUCLEOTIDE SEQUENCE</scope>
    <source>
        <strain evidence="4">NY0171</strain>
    </source>
</reference>
<feature type="repeat" description="WD" evidence="3">
    <location>
        <begin position="118"/>
        <end position="151"/>
    </location>
</feature>
<protein>
    <submittedName>
        <fullName evidence="4">Uncharacterized protein</fullName>
    </submittedName>
</protein>
<dbReference type="InterPro" id="IPR019775">
    <property type="entry name" value="WD40_repeat_CS"/>
</dbReference>
<dbReference type="Pfam" id="PF00400">
    <property type="entry name" value="WD40"/>
    <property type="match status" value="3"/>
</dbReference>
<dbReference type="InterPro" id="IPR036322">
    <property type="entry name" value="WD40_repeat_dom_sf"/>
</dbReference>
<dbReference type="PROSITE" id="PS50082">
    <property type="entry name" value="WD_REPEATS_2"/>
    <property type="match status" value="2"/>
</dbReference>
<sequence>VIILDDNKHVISASLDGCVLVWDIEKKRRVSRLVLGRVGCEACTVCKDGDSLYTLGTHGVIQRFSISREMESGQSEGIASSILCMSPDDSMLVSSDKDCDITQWETKRRGGAILTKKLPAHSTQIKCACWSDDSAILLTAGVDGSVMIWEK</sequence>
<dbReference type="InterPro" id="IPR001680">
    <property type="entry name" value="WD40_rpt"/>
</dbReference>
<comment type="caution">
    <text evidence="4">The sequence shown here is derived from an EMBL/GenBank/DDBJ whole genome shotgun (WGS) entry which is preliminary data.</text>
</comment>
<evidence type="ECO:0000313" key="5">
    <source>
        <dbReference type="Proteomes" id="UP001057375"/>
    </source>
</evidence>
<keyword evidence="1 3" id="KW-0853">WD repeat</keyword>
<feature type="non-terminal residue" evidence="4">
    <location>
        <position position="1"/>
    </location>
</feature>
<evidence type="ECO:0000256" key="1">
    <source>
        <dbReference type="ARBA" id="ARBA00022574"/>
    </source>
</evidence>
<evidence type="ECO:0000313" key="4">
    <source>
        <dbReference type="EMBL" id="GKT27401.1"/>
    </source>
</evidence>
<dbReference type="PANTHER" id="PTHR19856">
    <property type="entry name" value="WD-REPEATCONTAINING PROTEIN WDR1"/>
    <property type="match status" value="1"/>
</dbReference>
<dbReference type="PROSITE" id="PS50294">
    <property type="entry name" value="WD_REPEATS_REGION"/>
    <property type="match status" value="1"/>
</dbReference>